<evidence type="ECO:0000256" key="2">
    <source>
        <dbReference type="ARBA" id="ARBA00022833"/>
    </source>
</evidence>
<dbReference type="PANTHER" id="PTHR36206">
    <property type="entry name" value="ASPERCRYPTIN BIOSYNTHESIS CLUSTER-SPECIFIC TRANSCRIPTION REGULATOR ATNN-RELATED"/>
    <property type="match status" value="1"/>
</dbReference>
<organism evidence="9 10">
    <name type="scientific">Talaromyces rugulosus</name>
    <name type="common">Penicillium rugulosum</name>
    <dbReference type="NCBI Taxonomy" id="121627"/>
    <lineage>
        <taxon>Eukaryota</taxon>
        <taxon>Fungi</taxon>
        <taxon>Dikarya</taxon>
        <taxon>Ascomycota</taxon>
        <taxon>Pezizomycotina</taxon>
        <taxon>Eurotiomycetes</taxon>
        <taxon>Eurotiomycetidae</taxon>
        <taxon>Eurotiales</taxon>
        <taxon>Trichocomaceae</taxon>
        <taxon>Talaromyces</taxon>
        <taxon>Talaromyces sect. Islandici</taxon>
    </lineage>
</organism>
<dbReference type="Pfam" id="PF00172">
    <property type="entry name" value="Zn_clus"/>
    <property type="match status" value="1"/>
</dbReference>
<evidence type="ECO:0000313" key="10">
    <source>
        <dbReference type="Proteomes" id="UP000509510"/>
    </source>
</evidence>
<evidence type="ECO:0000256" key="7">
    <source>
        <dbReference type="SAM" id="MobiDB-lite"/>
    </source>
</evidence>
<dbReference type="SUPFAM" id="SSF57701">
    <property type="entry name" value="Zn2/Cys6 DNA-binding domain"/>
    <property type="match status" value="1"/>
</dbReference>
<keyword evidence="3" id="KW-0805">Transcription regulation</keyword>
<dbReference type="InterPro" id="IPR052360">
    <property type="entry name" value="Transcr_Regulatory_Proteins"/>
</dbReference>
<keyword evidence="5" id="KW-0804">Transcription</keyword>
<reference evidence="10" key="1">
    <citation type="submission" date="2020-06" db="EMBL/GenBank/DDBJ databases">
        <title>A chromosome-scale genome assembly of Talaromyces rugulosus W13939.</title>
        <authorList>
            <person name="Wang B."/>
            <person name="Guo L."/>
            <person name="Ye K."/>
            <person name="Wang L."/>
        </authorList>
    </citation>
    <scope>NUCLEOTIDE SEQUENCE [LARGE SCALE GENOMIC DNA]</scope>
    <source>
        <strain evidence="10">W13939</strain>
    </source>
</reference>
<keyword evidence="4" id="KW-0238">DNA-binding</keyword>
<dbReference type="Pfam" id="PF11951">
    <property type="entry name" value="Fungal_trans_2"/>
    <property type="match status" value="1"/>
</dbReference>
<dbReference type="PROSITE" id="PS50048">
    <property type="entry name" value="ZN2_CY6_FUNGAL_2"/>
    <property type="match status" value="1"/>
</dbReference>
<dbReference type="KEGG" id="trg:TRUGW13939_00800"/>
<sequence length="621" mass="70909">MDSNSADSHDASQKGRKHGIKRVKSGCKTCKARRVKCDEKRPVCDRCISTGRTCEGYGIWGTGGNYYGSRQSLNTSKHPFPPFNSHGASCNHGFLPYVDMKFLRSKATKDESSCFEFYHVRTMLKIPGFFNSGFWDRIVLQISSTEPAVFHATIALAATQRSQELHTTMRNEWDSKFLDCDSEMKKWDRFALMHYNKSIAQLQGHFQSRNHQSVQIALTACILFTCIELMRGTYSTANIHIDHGIKVLQNLKRHRIDNDPSMANTVLRTPDLTTVDEHLLETLARMNVQSVLFGHPSRFLYITGREARHRQRYEPPNLFVTLEEARQHLEVLLHDVINLAEECDMSDQSPDMIVLLLNQRDELQQGLDSWGEVYQRAIVMLLPTLDVRRGMGLAILRAYYIMARIMIGAIPSFDGSWSEMVYDKYNDLFAELIDKVADLVFMRNLPVKYEFDRRNCRLGPLNFCADIGLIAPLYYIALKCRVPSIRREAIRLLTVAPHREVVWDGSAVAAAAKKVIELEEWDFYLTNPPPSITAFHPDTAQTGNSRSSSAILQAEKQPLAESYRFQSVQVSLEDGLNGNGKVICKRPRKGGVFVSSFDSHGDREIIEEDFHYQRQFTQQFL</sequence>
<accession>A0A7H8QII5</accession>
<protein>
    <recommendedName>
        <fullName evidence="8">Zn(2)-C6 fungal-type domain-containing protein</fullName>
    </recommendedName>
</protein>
<name>A0A7H8QII5_TALRU</name>
<dbReference type="Gene3D" id="4.10.240.10">
    <property type="entry name" value="Zn(2)-C6 fungal-type DNA-binding domain"/>
    <property type="match status" value="1"/>
</dbReference>
<evidence type="ECO:0000256" key="5">
    <source>
        <dbReference type="ARBA" id="ARBA00023163"/>
    </source>
</evidence>
<evidence type="ECO:0000256" key="4">
    <source>
        <dbReference type="ARBA" id="ARBA00023125"/>
    </source>
</evidence>
<dbReference type="GO" id="GO:0000981">
    <property type="term" value="F:DNA-binding transcription factor activity, RNA polymerase II-specific"/>
    <property type="evidence" value="ECO:0007669"/>
    <property type="project" value="InterPro"/>
</dbReference>
<dbReference type="EMBL" id="CP055898">
    <property type="protein sequence ID" value="QKX53720.1"/>
    <property type="molecule type" value="Genomic_DNA"/>
</dbReference>
<dbReference type="AlphaFoldDB" id="A0A7H8QII5"/>
<dbReference type="GO" id="GO:0008270">
    <property type="term" value="F:zinc ion binding"/>
    <property type="evidence" value="ECO:0007669"/>
    <property type="project" value="InterPro"/>
</dbReference>
<dbReference type="GeneID" id="55988313"/>
<dbReference type="Proteomes" id="UP000509510">
    <property type="component" value="Chromosome I"/>
</dbReference>
<dbReference type="InterPro" id="IPR001138">
    <property type="entry name" value="Zn2Cys6_DnaBD"/>
</dbReference>
<dbReference type="PROSITE" id="PS00463">
    <property type="entry name" value="ZN2_CY6_FUNGAL_1"/>
    <property type="match status" value="1"/>
</dbReference>
<proteinExistence type="predicted"/>
<dbReference type="SMART" id="SM00066">
    <property type="entry name" value="GAL4"/>
    <property type="match status" value="1"/>
</dbReference>
<keyword evidence="2" id="KW-0862">Zinc</keyword>
<dbReference type="RefSeq" id="XP_035339899.1">
    <property type="nucleotide sequence ID" value="XM_035484006.1"/>
</dbReference>
<feature type="region of interest" description="Disordered" evidence="7">
    <location>
        <begin position="1"/>
        <end position="20"/>
    </location>
</feature>
<keyword evidence="6" id="KW-0539">Nucleus</keyword>
<keyword evidence="10" id="KW-1185">Reference proteome</keyword>
<evidence type="ECO:0000259" key="8">
    <source>
        <dbReference type="PROSITE" id="PS50048"/>
    </source>
</evidence>
<evidence type="ECO:0000256" key="6">
    <source>
        <dbReference type="ARBA" id="ARBA00023242"/>
    </source>
</evidence>
<evidence type="ECO:0000256" key="1">
    <source>
        <dbReference type="ARBA" id="ARBA00022723"/>
    </source>
</evidence>
<evidence type="ECO:0000313" key="9">
    <source>
        <dbReference type="EMBL" id="QKX53720.1"/>
    </source>
</evidence>
<feature type="domain" description="Zn(2)-C6 fungal-type" evidence="8">
    <location>
        <begin position="26"/>
        <end position="54"/>
    </location>
</feature>
<dbReference type="InterPro" id="IPR021858">
    <property type="entry name" value="Fun_TF"/>
</dbReference>
<dbReference type="PANTHER" id="PTHR36206:SF16">
    <property type="entry name" value="TRANSCRIPTION FACTOR DOMAIN-CONTAINING PROTEIN-RELATED"/>
    <property type="match status" value="1"/>
</dbReference>
<dbReference type="OrthoDB" id="2593732at2759"/>
<dbReference type="InterPro" id="IPR036864">
    <property type="entry name" value="Zn2-C6_fun-type_DNA-bd_sf"/>
</dbReference>
<dbReference type="GO" id="GO:0003677">
    <property type="term" value="F:DNA binding"/>
    <property type="evidence" value="ECO:0007669"/>
    <property type="project" value="UniProtKB-KW"/>
</dbReference>
<dbReference type="CDD" id="cd00067">
    <property type="entry name" value="GAL4"/>
    <property type="match status" value="1"/>
</dbReference>
<evidence type="ECO:0000256" key="3">
    <source>
        <dbReference type="ARBA" id="ARBA00023015"/>
    </source>
</evidence>
<keyword evidence="1" id="KW-0479">Metal-binding</keyword>
<gene>
    <name evidence="9" type="ORF">TRUGW13939_00800</name>
</gene>